<keyword evidence="3" id="KW-1185">Reference proteome</keyword>
<evidence type="ECO:0000313" key="3">
    <source>
        <dbReference type="Proteomes" id="UP000824120"/>
    </source>
</evidence>
<sequence>ATSSLFLSSVTFQSIIDHARIIESFQHSRQGSGTNWFCRSRPSQIGHGMLSGTSSHERCAYFFGHMEKEYPGRASSISQLGSQATCPMPDTTA</sequence>
<name>A0A9J5YGR9_SOLCO</name>
<evidence type="ECO:0000313" key="2">
    <source>
        <dbReference type="EMBL" id="KAG5599269.1"/>
    </source>
</evidence>
<proteinExistence type="predicted"/>
<accession>A0A9J5YGR9</accession>
<feature type="region of interest" description="Disordered" evidence="1">
    <location>
        <begin position="74"/>
        <end position="93"/>
    </location>
</feature>
<gene>
    <name evidence="2" type="ORF">H5410_030639</name>
</gene>
<dbReference type="EMBL" id="JACXVP010000006">
    <property type="protein sequence ID" value="KAG5599269.1"/>
    <property type="molecule type" value="Genomic_DNA"/>
</dbReference>
<protein>
    <submittedName>
        <fullName evidence="2">Uncharacterized protein</fullName>
    </submittedName>
</protein>
<evidence type="ECO:0000256" key="1">
    <source>
        <dbReference type="SAM" id="MobiDB-lite"/>
    </source>
</evidence>
<organism evidence="2 3">
    <name type="scientific">Solanum commersonii</name>
    <name type="common">Commerson's wild potato</name>
    <name type="synonym">Commerson's nightshade</name>
    <dbReference type="NCBI Taxonomy" id="4109"/>
    <lineage>
        <taxon>Eukaryota</taxon>
        <taxon>Viridiplantae</taxon>
        <taxon>Streptophyta</taxon>
        <taxon>Embryophyta</taxon>
        <taxon>Tracheophyta</taxon>
        <taxon>Spermatophyta</taxon>
        <taxon>Magnoliopsida</taxon>
        <taxon>eudicotyledons</taxon>
        <taxon>Gunneridae</taxon>
        <taxon>Pentapetalae</taxon>
        <taxon>asterids</taxon>
        <taxon>lamiids</taxon>
        <taxon>Solanales</taxon>
        <taxon>Solanaceae</taxon>
        <taxon>Solanoideae</taxon>
        <taxon>Solaneae</taxon>
        <taxon>Solanum</taxon>
    </lineage>
</organism>
<feature type="compositionally biased region" description="Polar residues" evidence="1">
    <location>
        <begin position="75"/>
        <end position="93"/>
    </location>
</feature>
<reference evidence="2 3" key="1">
    <citation type="submission" date="2020-09" db="EMBL/GenBank/DDBJ databases">
        <title>De no assembly of potato wild relative species, Solanum commersonii.</title>
        <authorList>
            <person name="Cho K."/>
        </authorList>
    </citation>
    <scope>NUCLEOTIDE SEQUENCE [LARGE SCALE GENOMIC DNA]</scope>
    <source>
        <strain evidence="2">LZ3.2</strain>
        <tissue evidence="2">Leaf</tissue>
    </source>
</reference>
<feature type="non-terminal residue" evidence="2">
    <location>
        <position position="93"/>
    </location>
</feature>
<dbReference type="AlphaFoldDB" id="A0A9J5YGR9"/>
<comment type="caution">
    <text evidence="2">The sequence shown here is derived from an EMBL/GenBank/DDBJ whole genome shotgun (WGS) entry which is preliminary data.</text>
</comment>
<dbReference type="Proteomes" id="UP000824120">
    <property type="component" value="Chromosome 6"/>
</dbReference>